<evidence type="ECO:0000256" key="3">
    <source>
        <dbReference type="ARBA" id="ARBA00011209"/>
    </source>
</evidence>
<dbReference type="GO" id="GO:0005524">
    <property type="term" value="F:ATP binding"/>
    <property type="evidence" value="ECO:0007669"/>
    <property type="project" value="UniProtKB-UniRule"/>
</dbReference>
<dbReference type="Gene3D" id="3.30.70.380">
    <property type="entry name" value="Ferrodoxin-fold anticodon-binding domain"/>
    <property type="match status" value="1"/>
</dbReference>
<evidence type="ECO:0000256" key="4">
    <source>
        <dbReference type="ARBA" id="ARBA00022490"/>
    </source>
</evidence>
<dbReference type="FunFam" id="3.30.56.10:FF:000002">
    <property type="entry name" value="Phenylalanine--tRNA ligase beta subunit"/>
    <property type="match status" value="1"/>
</dbReference>
<keyword evidence="17" id="KW-1185">Reference proteome</keyword>
<evidence type="ECO:0000256" key="1">
    <source>
        <dbReference type="ARBA" id="ARBA00004496"/>
    </source>
</evidence>
<evidence type="ECO:0000259" key="15">
    <source>
        <dbReference type="PROSITE" id="PS51483"/>
    </source>
</evidence>
<evidence type="ECO:0000256" key="10">
    <source>
        <dbReference type="ARBA" id="ARBA00022917"/>
    </source>
</evidence>
<dbReference type="Proteomes" id="UP000319004">
    <property type="component" value="Chromosome"/>
</dbReference>
<dbReference type="HAMAP" id="MF_00283">
    <property type="entry name" value="Phe_tRNA_synth_beta1"/>
    <property type="match status" value="1"/>
</dbReference>
<dbReference type="PANTHER" id="PTHR10947">
    <property type="entry name" value="PHENYLALANYL-TRNA SYNTHETASE BETA CHAIN AND LEUCINE-RICH REPEAT-CONTAINING PROTEIN 47"/>
    <property type="match status" value="1"/>
</dbReference>
<dbReference type="SUPFAM" id="SSF54991">
    <property type="entry name" value="Anticodon-binding domain of PheRS"/>
    <property type="match status" value="1"/>
</dbReference>
<evidence type="ECO:0000256" key="2">
    <source>
        <dbReference type="ARBA" id="ARBA00008653"/>
    </source>
</evidence>
<dbReference type="RefSeq" id="WP_231744253.1">
    <property type="nucleotide sequence ID" value="NZ_CP037423.1"/>
</dbReference>
<dbReference type="GO" id="GO:0004826">
    <property type="term" value="F:phenylalanine-tRNA ligase activity"/>
    <property type="evidence" value="ECO:0007669"/>
    <property type="project" value="UniProtKB-UniRule"/>
</dbReference>
<keyword evidence="7 13" id="KW-0547">Nucleotide-binding</keyword>
<evidence type="ECO:0000256" key="11">
    <source>
        <dbReference type="ARBA" id="ARBA00023146"/>
    </source>
</evidence>
<comment type="cofactor">
    <cofactor evidence="13">
        <name>Mg(2+)</name>
        <dbReference type="ChEBI" id="CHEBI:18420"/>
    </cofactor>
    <text evidence="13">Binds 2 magnesium ions per tetramer.</text>
</comment>
<feature type="binding site" evidence="13">
    <location>
        <position position="359"/>
    </location>
    <ligand>
        <name>Mg(2+)</name>
        <dbReference type="ChEBI" id="CHEBI:18420"/>
        <note>shared with alpha subunit</note>
    </ligand>
</feature>
<evidence type="ECO:0000259" key="14">
    <source>
        <dbReference type="PROSITE" id="PS51447"/>
    </source>
</evidence>
<dbReference type="InterPro" id="IPR009061">
    <property type="entry name" value="DNA-bd_dom_put_sf"/>
</dbReference>
<comment type="catalytic activity">
    <reaction evidence="12 13">
        <text>tRNA(Phe) + L-phenylalanine + ATP = L-phenylalanyl-tRNA(Phe) + AMP + diphosphate + H(+)</text>
        <dbReference type="Rhea" id="RHEA:19413"/>
        <dbReference type="Rhea" id="RHEA-COMP:9668"/>
        <dbReference type="Rhea" id="RHEA-COMP:9699"/>
        <dbReference type="ChEBI" id="CHEBI:15378"/>
        <dbReference type="ChEBI" id="CHEBI:30616"/>
        <dbReference type="ChEBI" id="CHEBI:33019"/>
        <dbReference type="ChEBI" id="CHEBI:58095"/>
        <dbReference type="ChEBI" id="CHEBI:78442"/>
        <dbReference type="ChEBI" id="CHEBI:78531"/>
        <dbReference type="ChEBI" id="CHEBI:456215"/>
        <dbReference type="EC" id="6.1.1.20"/>
    </reaction>
</comment>
<evidence type="ECO:0000256" key="9">
    <source>
        <dbReference type="ARBA" id="ARBA00022842"/>
    </source>
</evidence>
<comment type="subcellular location">
    <subcellularLocation>
        <location evidence="1 13">Cytoplasm</location>
    </subcellularLocation>
</comment>
<keyword evidence="8 13" id="KW-0067">ATP-binding</keyword>
<dbReference type="InterPro" id="IPR041616">
    <property type="entry name" value="PheRS_beta_core"/>
</dbReference>
<comment type="similarity">
    <text evidence="2 13">Belongs to the phenylalanyl-tRNA synthetase beta subunit family. Type 1 subfamily.</text>
</comment>
<dbReference type="Pfam" id="PF03147">
    <property type="entry name" value="FDX-ACB"/>
    <property type="match status" value="1"/>
</dbReference>
<proteinExistence type="inferred from homology"/>
<dbReference type="InterPro" id="IPR036690">
    <property type="entry name" value="Fdx_antiC-bd_sf"/>
</dbReference>
<dbReference type="InterPro" id="IPR005146">
    <property type="entry name" value="B3/B4_tRNA-bd"/>
</dbReference>
<dbReference type="FunFam" id="3.50.40.10:FF:000001">
    <property type="entry name" value="Phenylalanine--tRNA ligase beta subunit"/>
    <property type="match status" value="1"/>
</dbReference>
<evidence type="ECO:0000256" key="6">
    <source>
        <dbReference type="ARBA" id="ARBA00022723"/>
    </source>
</evidence>
<evidence type="ECO:0000256" key="13">
    <source>
        <dbReference type="HAMAP-Rule" id="MF_00283"/>
    </source>
</evidence>
<evidence type="ECO:0000256" key="8">
    <source>
        <dbReference type="ARBA" id="ARBA00022840"/>
    </source>
</evidence>
<dbReference type="SUPFAM" id="SSF55681">
    <property type="entry name" value="Class II aaRS and biotin synthetases"/>
    <property type="match status" value="1"/>
</dbReference>
<dbReference type="InterPro" id="IPR005147">
    <property type="entry name" value="tRNA_synthase_B5-dom"/>
</dbReference>
<evidence type="ECO:0000256" key="12">
    <source>
        <dbReference type="ARBA" id="ARBA00049255"/>
    </source>
</evidence>
<gene>
    <name evidence="13 16" type="primary">pheT</name>
    <name evidence="16" type="ORF">Enr13x_27040</name>
</gene>
<evidence type="ECO:0000256" key="5">
    <source>
        <dbReference type="ARBA" id="ARBA00022598"/>
    </source>
</evidence>
<dbReference type="GO" id="GO:0003723">
    <property type="term" value="F:RNA binding"/>
    <property type="evidence" value="ECO:0007669"/>
    <property type="project" value="InterPro"/>
</dbReference>
<keyword evidence="5 13" id="KW-0436">Ligase</keyword>
<sequence>MKPGTPNQTMLVSWKWLSRYVDLPTDREELETRLSLSGLNHEGTETPSENPALSADDVCIDLEVTSNRGDCLGHLGVAREIAVLYDTKLRVPAPALETSKTDVRSLLSVENEFTEACPRYTARVIQGVKVGPSPDWMQAALASVGIGTVNNVVDATNYVLMECGQPLHAFDYANIADKKIVVRPAGAKEIITAIDHRQYELDPSMCVIADAKAASAVAGVMGGADSEVTESTTDVVIESAIFTPLSVRRTARKLKLHSPSSFRFERRVDPVGVEWASRRVCQLIVESAGGTVAEGIIDTAPEIETRPPIVLRLAQLERILGITIDSDEVERILTALGCQSDAKIATGSGAFSAPSWRHDLTREADLIEEVARIHGYDKIPEDSPIPVAPSSKRTFDSATEKIRGVLTAAGLSEAMTPSVVTSKLDQTLSPWTERPALSTQTAMLKGAKRLRRTLLPSLIEARANNWASASIEADLFEIAHLYLPGKTEDDLPEELYAVALVCGGDFFAAKGIIESLCERLGARQALVVKPVDSPGFVAGQLVQLSLGDSPLGYLGVVAPKTLKQWKLPGTVIVAELSIPALLADAELVPQQQIVSMFPSVERDLNFVMSESVRWNELENVVCSAVGRQLKSVTYRETYRDPEKDGKDRKRVLLSVQLQSDETTLSGDDADALVQSVIGACKKKLDAELLG</sequence>
<feature type="domain" description="B5" evidence="15">
    <location>
        <begin position="304"/>
        <end position="381"/>
    </location>
</feature>
<keyword evidence="4 13" id="KW-0963">Cytoplasm</keyword>
<dbReference type="Pfam" id="PF03484">
    <property type="entry name" value="B5"/>
    <property type="match status" value="1"/>
</dbReference>
<dbReference type="GO" id="GO:0000287">
    <property type="term" value="F:magnesium ion binding"/>
    <property type="evidence" value="ECO:0007669"/>
    <property type="project" value="UniProtKB-UniRule"/>
</dbReference>
<dbReference type="Pfam" id="PF17759">
    <property type="entry name" value="tRNA_synthFbeta"/>
    <property type="match status" value="1"/>
</dbReference>
<evidence type="ECO:0000313" key="17">
    <source>
        <dbReference type="Proteomes" id="UP000319004"/>
    </source>
</evidence>
<keyword evidence="11 13" id="KW-0030">Aminoacyl-tRNA synthetase</keyword>
<dbReference type="SUPFAM" id="SSF46955">
    <property type="entry name" value="Putative DNA-binding domain"/>
    <property type="match status" value="2"/>
</dbReference>
<dbReference type="PROSITE" id="PS51483">
    <property type="entry name" value="B5"/>
    <property type="match status" value="1"/>
</dbReference>
<dbReference type="GO" id="GO:0006432">
    <property type="term" value="P:phenylalanyl-tRNA aminoacylation"/>
    <property type="evidence" value="ECO:0007669"/>
    <property type="project" value="UniProtKB-UniRule"/>
</dbReference>
<keyword evidence="10 13" id="KW-0648">Protein biosynthesis</keyword>
<dbReference type="PROSITE" id="PS51447">
    <property type="entry name" value="FDX_ACB"/>
    <property type="match status" value="1"/>
</dbReference>
<dbReference type="InterPro" id="IPR045060">
    <property type="entry name" value="Phe-tRNA-ligase_IIc_bsu"/>
</dbReference>
<keyword evidence="9 13" id="KW-0460">Magnesium</keyword>
<protein>
    <recommendedName>
        <fullName evidence="13">Phenylalanine--tRNA ligase beta subunit</fullName>
        <ecNumber evidence="13">6.1.1.20</ecNumber>
    </recommendedName>
    <alternativeName>
        <fullName evidence="13">Phenylalanyl-tRNA synthetase beta subunit</fullName>
        <shortName evidence="13">PheRS</shortName>
    </alternativeName>
</protein>
<dbReference type="InterPro" id="IPR045864">
    <property type="entry name" value="aa-tRNA-synth_II/BPL/LPL"/>
</dbReference>
<feature type="domain" description="FDX-ACB" evidence="14">
    <location>
        <begin position="595"/>
        <end position="689"/>
    </location>
</feature>
<dbReference type="InterPro" id="IPR004532">
    <property type="entry name" value="Phe-tRNA-ligase_IIc_bsu_bact"/>
</dbReference>
<dbReference type="KEGG" id="snep:Enr13x_27040"/>
<dbReference type="EMBL" id="CP037423">
    <property type="protein sequence ID" value="QDV42853.1"/>
    <property type="molecule type" value="Genomic_DNA"/>
</dbReference>
<comment type="subunit">
    <text evidence="3 13">Tetramer of two alpha and two beta subunits.</text>
</comment>
<dbReference type="InterPro" id="IPR020825">
    <property type="entry name" value="Phe-tRNA_synthase-like_B3/B4"/>
</dbReference>
<dbReference type="Pfam" id="PF03483">
    <property type="entry name" value="B3_4"/>
    <property type="match status" value="1"/>
</dbReference>
<dbReference type="GO" id="GO:0009328">
    <property type="term" value="C:phenylalanine-tRNA ligase complex"/>
    <property type="evidence" value="ECO:0007669"/>
    <property type="project" value="TreeGrafter"/>
</dbReference>
<dbReference type="PANTHER" id="PTHR10947:SF0">
    <property type="entry name" value="PHENYLALANINE--TRNA LIGASE BETA SUBUNIT"/>
    <property type="match status" value="1"/>
</dbReference>
<dbReference type="SUPFAM" id="SSF56037">
    <property type="entry name" value="PheT/TilS domain"/>
    <property type="match status" value="1"/>
</dbReference>
<dbReference type="NCBIfam" id="TIGR00472">
    <property type="entry name" value="pheT_bact"/>
    <property type="match status" value="1"/>
</dbReference>
<name>A0A518HPT5_9BACT</name>
<accession>A0A518HPT5</accession>
<dbReference type="Gene3D" id="3.50.40.10">
    <property type="entry name" value="Phenylalanyl-trna Synthetase, Chain B, domain 3"/>
    <property type="match status" value="1"/>
</dbReference>
<dbReference type="SMART" id="SM00874">
    <property type="entry name" value="B5"/>
    <property type="match status" value="1"/>
</dbReference>
<dbReference type="SMART" id="SM00896">
    <property type="entry name" value="FDX-ACB"/>
    <property type="match status" value="1"/>
</dbReference>
<feature type="binding site" evidence="13">
    <location>
        <position position="369"/>
    </location>
    <ligand>
        <name>Mg(2+)</name>
        <dbReference type="ChEBI" id="CHEBI:18420"/>
        <note>shared with alpha subunit</note>
    </ligand>
</feature>
<dbReference type="Gene3D" id="3.30.56.10">
    <property type="match status" value="2"/>
</dbReference>
<evidence type="ECO:0000313" key="16">
    <source>
        <dbReference type="EMBL" id="QDV42853.1"/>
    </source>
</evidence>
<dbReference type="SMART" id="SM00873">
    <property type="entry name" value="B3_4"/>
    <property type="match status" value="1"/>
</dbReference>
<feature type="binding site" evidence="13">
    <location>
        <position position="368"/>
    </location>
    <ligand>
        <name>Mg(2+)</name>
        <dbReference type="ChEBI" id="CHEBI:18420"/>
        <note>shared with alpha subunit</note>
    </ligand>
</feature>
<reference evidence="16 17" key="1">
    <citation type="submission" date="2019-03" db="EMBL/GenBank/DDBJ databases">
        <title>Deep-cultivation of Planctomycetes and their phenomic and genomic characterization uncovers novel biology.</title>
        <authorList>
            <person name="Wiegand S."/>
            <person name="Jogler M."/>
            <person name="Boedeker C."/>
            <person name="Pinto D."/>
            <person name="Vollmers J."/>
            <person name="Rivas-Marin E."/>
            <person name="Kohn T."/>
            <person name="Peeters S.H."/>
            <person name="Heuer A."/>
            <person name="Rast P."/>
            <person name="Oberbeckmann S."/>
            <person name="Bunk B."/>
            <person name="Jeske O."/>
            <person name="Meyerdierks A."/>
            <person name="Storesund J.E."/>
            <person name="Kallscheuer N."/>
            <person name="Luecker S."/>
            <person name="Lage O.M."/>
            <person name="Pohl T."/>
            <person name="Merkel B.J."/>
            <person name="Hornburger P."/>
            <person name="Mueller R.-W."/>
            <person name="Bruemmer F."/>
            <person name="Labrenz M."/>
            <person name="Spormann A.M."/>
            <person name="Op den Camp H."/>
            <person name="Overmann J."/>
            <person name="Amann R."/>
            <person name="Jetten M.S.M."/>
            <person name="Mascher T."/>
            <person name="Medema M.H."/>
            <person name="Devos D.P."/>
            <person name="Kaster A.-K."/>
            <person name="Ovreas L."/>
            <person name="Rohde M."/>
            <person name="Galperin M.Y."/>
            <person name="Jogler C."/>
        </authorList>
    </citation>
    <scope>NUCLEOTIDE SEQUENCE [LARGE SCALE GENOMIC DNA]</scope>
    <source>
        <strain evidence="16 17">Enr13</strain>
    </source>
</reference>
<evidence type="ECO:0000256" key="7">
    <source>
        <dbReference type="ARBA" id="ARBA00022741"/>
    </source>
</evidence>
<feature type="binding site" evidence="13">
    <location>
        <position position="365"/>
    </location>
    <ligand>
        <name>Mg(2+)</name>
        <dbReference type="ChEBI" id="CHEBI:18420"/>
        <note>shared with alpha subunit</note>
    </ligand>
</feature>
<dbReference type="InterPro" id="IPR005121">
    <property type="entry name" value="Fdx_antiC-bd"/>
</dbReference>
<keyword evidence="6 13" id="KW-0479">Metal-binding</keyword>
<dbReference type="Gene3D" id="3.30.930.10">
    <property type="entry name" value="Bira Bifunctional Protein, Domain 2"/>
    <property type="match status" value="1"/>
</dbReference>
<dbReference type="AlphaFoldDB" id="A0A518HPT5"/>
<organism evidence="16 17">
    <name type="scientific">Stieleria neptunia</name>
    <dbReference type="NCBI Taxonomy" id="2527979"/>
    <lineage>
        <taxon>Bacteria</taxon>
        <taxon>Pseudomonadati</taxon>
        <taxon>Planctomycetota</taxon>
        <taxon>Planctomycetia</taxon>
        <taxon>Pirellulales</taxon>
        <taxon>Pirellulaceae</taxon>
        <taxon>Stieleria</taxon>
    </lineage>
</organism>
<dbReference type="EC" id="6.1.1.20" evidence="13"/>